<dbReference type="OrthoDB" id="65624at2"/>
<protein>
    <submittedName>
        <fullName evidence="2">Methyltransferase family protein</fullName>
    </submittedName>
</protein>
<dbReference type="RefSeq" id="WP_101467981.1">
    <property type="nucleotide sequence ID" value="NZ_PJMW01000002.1"/>
</dbReference>
<proteinExistence type="predicted"/>
<evidence type="ECO:0000259" key="1">
    <source>
        <dbReference type="Pfam" id="PF08241"/>
    </source>
</evidence>
<organism evidence="2 3">
    <name type="scientific">Nocardia fluminea</name>
    <dbReference type="NCBI Taxonomy" id="134984"/>
    <lineage>
        <taxon>Bacteria</taxon>
        <taxon>Bacillati</taxon>
        <taxon>Actinomycetota</taxon>
        <taxon>Actinomycetes</taxon>
        <taxon>Mycobacteriales</taxon>
        <taxon>Nocardiaceae</taxon>
        <taxon>Nocardia</taxon>
    </lineage>
</organism>
<keyword evidence="2" id="KW-0489">Methyltransferase</keyword>
<keyword evidence="2" id="KW-0808">Transferase</keyword>
<evidence type="ECO:0000313" key="2">
    <source>
        <dbReference type="EMBL" id="PKV82418.1"/>
    </source>
</evidence>
<reference evidence="2 3" key="1">
    <citation type="submission" date="2017-12" db="EMBL/GenBank/DDBJ databases">
        <title>Sequencing the genomes of 1000 Actinobacteria strains.</title>
        <authorList>
            <person name="Klenk H.-P."/>
        </authorList>
    </citation>
    <scope>NUCLEOTIDE SEQUENCE [LARGE SCALE GENOMIC DNA]</scope>
    <source>
        <strain evidence="2 3">DSM 44489</strain>
    </source>
</reference>
<dbReference type="Pfam" id="PF08241">
    <property type="entry name" value="Methyltransf_11"/>
    <property type="match status" value="1"/>
</dbReference>
<dbReference type="Gene3D" id="3.40.50.150">
    <property type="entry name" value="Vaccinia Virus protein VP39"/>
    <property type="match status" value="1"/>
</dbReference>
<dbReference type="EMBL" id="PJMW01000002">
    <property type="protein sequence ID" value="PKV82418.1"/>
    <property type="molecule type" value="Genomic_DNA"/>
</dbReference>
<dbReference type="GO" id="GO:0008757">
    <property type="term" value="F:S-adenosylmethionine-dependent methyltransferase activity"/>
    <property type="evidence" value="ECO:0007669"/>
    <property type="project" value="InterPro"/>
</dbReference>
<evidence type="ECO:0000313" key="3">
    <source>
        <dbReference type="Proteomes" id="UP000233766"/>
    </source>
</evidence>
<feature type="domain" description="Methyltransferase type 11" evidence="1">
    <location>
        <begin position="42"/>
        <end position="134"/>
    </location>
</feature>
<dbReference type="Proteomes" id="UP000233766">
    <property type="component" value="Unassembled WGS sequence"/>
</dbReference>
<dbReference type="InterPro" id="IPR013216">
    <property type="entry name" value="Methyltransf_11"/>
</dbReference>
<dbReference type="SUPFAM" id="SSF53335">
    <property type="entry name" value="S-adenosyl-L-methionine-dependent methyltransferases"/>
    <property type="match status" value="1"/>
</dbReference>
<keyword evidence="3" id="KW-1185">Reference proteome</keyword>
<accession>A0A2N3VLB9</accession>
<gene>
    <name evidence="2" type="ORF">ATK86_6906</name>
</gene>
<dbReference type="PANTHER" id="PTHR43591">
    <property type="entry name" value="METHYLTRANSFERASE"/>
    <property type="match status" value="1"/>
</dbReference>
<dbReference type="AlphaFoldDB" id="A0A2N3VLB9"/>
<name>A0A2N3VLB9_9NOCA</name>
<comment type="caution">
    <text evidence="2">The sequence shown here is derived from an EMBL/GenBank/DDBJ whole genome shotgun (WGS) entry which is preliminary data.</text>
</comment>
<sequence length="181" mass="19717">MTTFGYEQSIGYDRRATRLLTGLYRRIATDIDARTSDAATVVDLGTGPGKLLSRVAARRPDLRLHGIDLSPHMIAIAGRTLAGQPVELAVADVAELPYPDASVDFAVSSLSMHEWPDLPAAVTELRRVLRPGGAAGIYDFRFARTRQIRQALATTFGTVDTETVRLPWHPVAVIACYRVSA</sequence>
<dbReference type="GO" id="GO:0032259">
    <property type="term" value="P:methylation"/>
    <property type="evidence" value="ECO:0007669"/>
    <property type="project" value="UniProtKB-KW"/>
</dbReference>
<dbReference type="CDD" id="cd02440">
    <property type="entry name" value="AdoMet_MTases"/>
    <property type="match status" value="1"/>
</dbReference>
<dbReference type="InterPro" id="IPR029063">
    <property type="entry name" value="SAM-dependent_MTases_sf"/>
</dbReference>